<evidence type="ECO:0000313" key="3">
    <source>
        <dbReference type="EMBL" id="KAK3184896.1"/>
    </source>
</evidence>
<dbReference type="InterPro" id="IPR025836">
    <property type="entry name" value="Zn_knuckle_CX2CX4HX4C"/>
</dbReference>
<dbReference type="SUPFAM" id="SSF57756">
    <property type="entry name" value="Retrovirus zinc finger-like domains"/>
    <property type="match status" value="1"/>
</dbReference>
<dbReference type="PANTHER" id="PTHR31286">
    <property type="entry name" value="GLYCINE-RICH CELL WALL STRUCTURAL PROTEIN 1.8-LIKE"/>
    <property type="match status" value="1"/>
</dbReference>
<dbReference type="SUPFAM" id="SSF56219">
    <property type="entry name" value="DNase I-like"/>
    <property type="match status" value="1"/>
</dbReference>
<name>A0AAD9ZMF9_9ROSI</name>
<dbReference type="EMBL" id="JANJYJ010000010">
    <property type="protein sequence ID" value="KAK3184896.1"/>
    <property type="molecule type" value="Genomic_DNA"/>
</dbReference>
<dbReference type="Proteomes" id="UP001281410">
    <property type="component" value="Unassembled WGS sequence"/>
</dbReference>
<dbReference type="GO" id="GO:0008270">
    <property type="term" value="F:zinc ion binding"/>
    <property type="evidence" value="ECO:0007669"/>
    <property type="project" value="UniProtKB-KW"/>
</dbReference>
<dbReference type="InterPro" id="IPR001878">
    <property type="entry name" value="Znf_CCHC"/>
</dbReference>
<sequence>MALCLAGRILSSDLINRDAFQTVISRIWKVRGEVEIEVINGNTYAFHFQFPDDRRKVLASGPWSFDDSLIVLEEPTGKGELQSLKFCTAEFWVQISNIPILCITKEIGRFLGSIIGDVREVDTGPSGDCLGKFFRVRVAIEVDKPLRRFLQVDVLGDREETVMPLQYERLPNFCFRCGILGHTSRDCPESETVDHFETLPVVNYGIGEEPIGAGLDLGSGSSGKRNADCRADSGGNSNLNLTVDSERDLRDPIKGKCIDSGFLANDGSTESTLNLNLIIDKTRDLENQSIGGRLVPEEALVDCGQFNVDLGEPTLNMCDSNSDGLGLNSHIEIDIKDNSQGLEGLCERAASFRHVVETKYGMVGVGNKGICFTDEGIRSTRNTSVGLKKDKMDGSKDRKWKRAARIGRVTTTQSKTNGNICGKKTVAFVGDGFIEESKRPKNDSTTTPSTLSADLKKSFNPDILFLSKTKATQFLLELYRVRLGFSGKLVVEKESEKVGSAAHPRILMENFREALEFCELEDMDFVGHCFTWSNKRDEGLIQERLDRGVCDFKWKQLFPSSSVENLDFWYSDHRAILVKVVDEDGLHRNCVWRRRCRFHFKACWADNSECRKLVSDNWGGNIRRNDMVDVDFRLLRCARKLAIWNQSNRWALRRDIDNRKKELSAASKNIKQGSWKEIRRIECQLDKLLEKEECYWKQRSRQDWLKSQDCNSKFFHWKASARKARNEIKGL</sequence>
<evidence type="ECO:0000259" key="2">
    <source>
        <dbReference type="PROSITE" id="PS50158"/>
    </source>
</evidence>
<accession>A0AAD9ZMF9</accession>
<dbReference type="Pfam" id="PF14392">
    <property type="entry name" value="zf-CCHC_4"/>
    <property type="match status" value="1"/>
</dbReference>
<dbReference type="InterPro" id="IPR040256">
    <property type="entry name" value="At4g02000-like"/>
</dbReference>
<organism evidence="3 4">
    <name type="scientific">Dipteronia sinensis</name>
    <dbReference type="NCBI Taxonomy" id="43782"/>
    <lineage>
        <taxon>Eukaryota</taxon>
        <taxon>Viridiplantae</taxon>
        <taxon>Streptophyta</taxon>
        <taxon>Embryophyta</taxon>
        <taxon>Tracheophyta</taxon>
        <taxon>Spermatophyta</taxon>
        <taxon>Magnoliopsida</taxon>
        <taxon>eudicotyledons</taxon>
        <taxon>Gunneridae</taxon>
        <taxon>Pentapetalae</taxon>
        <taxon>rosids</taxon>
        <taxon>malvids</taxon>
        <taxon>Sapindales</taxon>
        <taxon>Sapindaceae</taxon>
        <taxon>Hippocastanoideae</taxon>
        <taxon>Acereae</taxon>
        <taxon>Dipteronia</taxon>
    </lineage>
</organism>
<evidence type="ECO:0000313" key="4">
    <source>
        <dbReference type="Proteomes" id="UP001281410"/>
    </source>
</evidence>
<feature type="domain" description="CCHC-type" evidence="2">
    <location>
        <begin position="174"/>
        <end position="189"/>
    </location>
</feature>
<reference evidence="3" key="1">
    <citation type="journal article" date="2023" name="Plant J.">
        <title>Genome sequences and population genomics provide insights into the demographic history, inbreeding, and mutation load of two 'living fossil' tree species of Dipteronia.</title>
        <authorList>
            <person name="Feng Y."/>
            <person name="Comes H.P."/>
            <person name="Chen J."/>
            <person name="Zhu S."/>
            <person name="Lu R."/>
            <person name="Zhang X."/>
            <person name="Li P."/>
            <person name="Qiu J."/>
            <person name="Olsen K.M."/>
            <person name="Qiu Y."/>
        </authorList>
    </citation>
    <scope>NUCLEOTIDE SEQUENCE</scope>
    <source>
        <strain evidence="3">NBL</strain>
    </source>
</reference>
<dbReference type="GO" id="GO:0003676">
    <property type="term" value="F:nucleic acid binding"/>
    <property type="evidence" value="ECO:0007669"/>
    <property type="project" value="InterPro"/>
</dbReference>
<gene>
    <name evidence="3" type="ORF">Dsin_032182</name>
</gene>
<dbReference type="PROSITE" id="PS50158">
    <property type="entry name" value="ZF_CCHC"/>
    <property type="match status" value="1"/>
</dbReference>
<keyword evidence="1" id="KW-0862">Zinc</keyword>
<dbReference type="InterPro" id="IPR025558">
    <property type="entry name" value="DUF4283"/>
</dbReference>
<dbReference type="InterPro" id="IPR036691">
    <property type="entry name" value="Endo/exonu/phosph_ase_sf"/>
</dbReference>
<dbReference type="Pfam" id="PF14111">
    <property type="entry name" value="DUF4283"/>
    <property type="match status" value="1"/>
</dbReference>
<proteinExistence type="predicted"/>
<dbReference type="SMART" id="SM00343">
    <property type="entry name" value="ZnF_C2HC"/>
    <property type="match status" value="1"/>
</dbReference>
<keyword evidence="1" id="KW-0863">Zinc-finger</keyword>
<comment type="caution">
    <text evidence="3">The sequence shown here is derived from an EMBL/GenBank/DDBJ whole genome shotgun (WGS) entry which is preliminary data.</text>
</comment>
<dbReference type="AlphaFoldDB" id="A0AAD9ZMF9"/>
<evidence type="ECO:0000256" key="1">
    <source>
        <dbReference type="PROSITE-ProRule" id="PRU00047"/>
    </source>
</evidence>
<dbReference type="PANTHER" id="PTHR31286:SF167">
    <property type="entry name" value="OS09G0268800 PROTEIN"/>
    <property type="match status" value="1"/>
</dbReference>
<keyword evidence="1" id="KW-0479">Metal-binding</keyword>
<keyword evidence="4" id="KW-1185">Reference proteome</keyword>
<dbReference type="InterPro" id="IPR036875">
    <property type="entry name" value="Znf_CCHC_sf"/>
</dbReference>
<protein>
    <recommendedName>
        <fullName evidence="2">CCHC-type domain-containing protein</fullName>
    </recommendedName>
</protein>